<evidence type="ECO:0000313" key="2">
    <source>
        <dbReference type="Proteomes" id="UP000184066"/>
    </source>
</evidence>
<keyword evidence="2" id="KW-1185">Reference proteome</keyword>
<organism evidence="1 2">
    <name type="scientific">Oceanicella actignis</name>
    <dbReference type="NCBI Taxonomy" id="1189325"/>
    <lineage>
        <taxon>Bacteria</taxon>
        <taxon>Pseudomonadati</taxon>
        <taxon>Pseudomonadota</taxon>
        <taxon>Alphaproteobacteria</taxon>
        <taxon>Rhodobacterales</taxon>
        <taxon>Paracoccaceae</taxon>
        <taxon>Oceanicella</taxon>
    </lineage>
</organism>
<dbReference type="EMBL" id="FRDL01000008">
    <property type="protein sequence ID" value="SHN72698.1"/>
    <property type="molecule type" value="Genomic_DNA"/>
</dbReference>
<reference evidence="1 2" key="1">
    <citation type="submission" date="2016-12" db="EMBL/GenBank/DDBJ databases">
        <authorList>
            <person name="Song W.-J."/>
            <person name="Kurnit D.M."/>
        </authorList>
    </citation>
    <scope>NUCLEOTIDE SEQUENCE [LARGE SCALE GENOMIC DNA]</scope>
    <source>
        <strain evidence="1 2">CGMCC 1.10808</strain>
    </source>
</reference>
<gene>
    <name evidence="1" type="ORF">SAMN05216200_108126</name>
</gene>
<proteinExistence type="predicted"/>
<name>A0A1M7TPW4_9RHOB</name>
<dbReference type="Proteomes" id="UP000184066">
    <property type="component" value="Unassembled WGS sequence"/>
</dbReference>
<sequence length="80" mass="8269">MHNAIRQSGWNAGARRCATAAALAILLTGCGATTVSGDAGCASYVEACLARPPVETVVEMPATWAGWVADLDDRMTGTCR</sequence>
<dbReference type="AlphaFoldDB" id="A0A1M7TPW4"/>
<protein>
    <submittedName>
        <fullName evidence="1">Uncharacterized protein</fullName>
    </submittedName>
</protein>
<accession>A0A1M7TPW4</accession>
<dbReference type="STRING" id="1189325.SAMN04488119_108125"/>
<dbReference type="PROSITE" id="PS51257">
    <property type="entry name" value="PROKAR_LIPOPROTEIN"/>
    <property type="match status" value="1"/>
</dbReference>
<evidence type="ECO:0000313" key="1">
    <source>
        <dbReference type="EMBL" id="SHN72698.1"/>
    </source>
</evidence>